<dbReference type="eggNOG" id="ENOG5033AMT">
    <property type="taxonomic scope" value="Bacteria"/>
</dbReference>
<protein>
    <submittedName>
        <fullName evidence="1">Uncharacterized protein</fullName>
    </submittedName>
</protein>
<reference evidence="1 2" key="1">
    <citation type="journal article" date="2010" name="Mol. Plant Microbe Interact.">
        <title>Streptomyces scabies 87-22 contains a coronafacic acid-like biosynthetic cluster that contributes to plant-microbe interactions.</title>
        <authorList>
            <person name="Bignell D.R."/>
            <person name="Seipke R.F."/>
            <person name="Huguet-Tapia J.C."/>
            <person name="Chambers A.H."/>
            <person name="Parry R.J."/>
            <person name="Loria R."/>
        </authorList>
    </citation>
    <scope>NUCLEOTIDE SEQUENCE [LARGE SCALE GENOMIC DNA]</scope>
    <source>
        <strain evidence="1 2">87.22</strain>
    </source>
</reference>
<dbReference type="STRING" id="680198.SCAB_42861"/>
<sequence length="258" mass="29236">MGTRDDSDEAYVVGLCNQVLGETALPQHKFDWLQGDLGAGGRRAKLPVDAYWPGHQLVVEYRELQHNQPMPHFDKPDRLTVSGVHRGEQRALYDARRDTEIPAHGLRLIVIRPADLDADGRGRLRRNRETDLAALKGILARHSDEDRVIDAFRTWLLAQGWTLVDPTDRWTDLEAVRGDERLICEAKGRTSEKGIDADIAYGQLLRRMTSQEPHTRYALVVPSSSVKAVERVPAHVRKLLRIDVYEVTDDDVVRRPSA</sequence>
<dbReference type="KEGG" id="scb:SCAB_42861"/>
<name>C9Z5K2_STRSW</name>
<accession>C9Z5K2</accession>
<organism evidence="1 2">
    <name type="scientific">Streptomyces scabiei (strain 87.22)</name>
    <dbReference type="NCBI Taxonomy" id="680198"/>
    <lineage>
        <taxon>Bacteria</taxon>
        <taxon>Bacillati</taxon>
        <taxon>Actinomycetota</taxon>
        <taxon>Actinomycetes</taxon>
        <taxon>Kitasatosporales</taxon>
        <taxon>Streptomycetaceae</taxon>
        <taxon>Streptomyces</taxon>
    </lineage>
</organism>
<evidence type="ECO:0000313" key="1">
    <source>
        <dbReference type="EMBL" id="CBG71356.1"/>
    </source>
</evidence>
<dbReference type="GeneID" id="24311340"/>
<dbReference type="AlphaFoldDB" id="C9Z5K2"/>
<gene>
    <name evidence="1" type="ordered locus">SCAB_42861</name>
</gene>
<evidence type="ECO:0000313" key="2">
    <source>
        <dbReference type="Proteomes" id="UP000001444"/>
    </source>
</evidence>
<dbReference type="RefSeq" id="WP_013001968.1">
    <property type="nucleotide sequence ID" value="NC_013929.1"/>
</dbReference>
<dbReference type="HOGENOM" id="CLU_1085491_0_0_11"/>
<dbReference type="Proteomes" id="UP000001444">
    <property type="component" value="Chromosome"/>
</dbReference>
<proteinExistence type="predicted"/>
<dbReference type="EMBL" id="FN554889">
    <property type="protein sequence ID" value="CBG71356.1"/>
    <property type="molecule type" value="Genomic_DNA"/>
</dbReference>
<keyword evidence="2" id="KW-1185">Reference proteome</keyword>